<name>A0AA96G968_9BACT</name>
<dbReference type="AlphaFoldDB" id="A0AA96G968"/>
<keyword evidence="1" id="KW-0812">Transmembrane</keyword>
<keyword evidence="1" id="KW-0472">Membrane</keyword>
<dbReference type="Proteomes" id="UP001302719">
    <property type="component" value="Chromosome"/>
</dbReference>
<accession>A0AA96G968</accession>
<protein>
    <submittedName>
        <fullName evidence="2">Uncharacterized protein</fullName>
    </submittedName>
</protein>
<organism evidence="2 3">
    <name type="scientific">Candidatus Nitrospira allomarina</name>
    <dbReference type="NCBI Taxonomy" id="3020900"/>
    <lineage>
        <taxon>Bacteria</taxon>
        <taxon>Pseudomonadati</taxon>
        <taxon>Nitrospirota</taxon>
        <taxon>Nitrospiria</taxon>
        <taxon>Nitrospirales</taxon>
        <taxon>Nitrospiraceae</taxon>
        <taxon>Nitrospira</taxon>
    </lineage>
</organism>
<dbReference type="KEGG" id="nall:PP769_16090"/>
<gene>
    <name evidence="2" type="ORF">PP769_16090</name>
</gene>
<evidence type="ECO:0000256" key="1">
    <source>
        <dbReference type="SAM" id="Phobius"/>
    </source>
</evidence>
<proteinExistence type="predicted"/>
<keyword evidence="3" id="KW-1185">Reference proteome</keyword>
<reference evidence="2 3" key="1">
    <citation type="submission" date="2023-01" db="EMBL/GenBank/DDBJ databases">
        <title>Cultivation and genomic characterization of new, ubiquitous marine nitrite-oxidizing bacteria from the Nitrospirales.</title>
        <authorList>
            <person name="Mueller A.J."/>
            <person name="Daebeler A."/>
            <person name="Herbold C.W."/>
            <person name="Kirkegaard R.H."/>
            <person name="Daims H."/>
        </authorList>
    </citation>
    <scope>NUCLEOTIDE SEQUENCE [LARGE SCALE GENOMIC DNA]</scope>
    <source>
        <strain evidence="2 3">VA</strain>
    </source>
</reference>
<dbReference type="EMBL" id="CP116967">
    <property type="protein sequence ID" value="WNM57473.1"/>
    <property type="molecule type" value="Genomic_DNA"/>
</dbReference>
<sequence length="46" mass="5295">MNTIEWIVIIGGLSAIAWVNWYFFMAQAVAAKRVQRKTELRTSAPR</sequence>
<feature type="transmembrane region" description="Helical" evidence="1">
    <location>
        <begin position="6"/>
        <end position="31"/>
    </location>
</feature>
<evidence type="ECO:0000313" key="2">
    <source>
        <dbReference type="EMBL" id="WNM57473.1"/>
    </source>
</evidence>
<dbReference type="RefSeq" id="WP_312641987.1">
    <property type="nucleotide sequence ID" value="NZ_CP116967.1"/>
</dbReference>
<keyword evidence="1" id="KW-1133">Transmembrane helix</keyword>
<evidence type="ECO:0000313" key="3">
    <source>
        <dbReference type="Proteomes" id="UP001302719"/>
    </source>
</evidence>